<keyword evidence="1" id="KW-0472">Membrane</keyword>
<dbReference type="EMBL" id="CP017813">
    <property type="protein sequence ID" value="APJ38516.1"/>
    <property type="molecule type" value="Genomic_DNA"/>
</dbReference>
<feature type="transmembrane region" description="Helical" evidence="1">
    <location>
        <begin position="74"/>
        <end position="103"/>
    </location>
</feature>
<reference evidence="3" key="1">
    <citation type="submission" date="2016-10" db="EMBL/GenBank/DDBJ databases">
        <authorList>
            <person name="Beylefeld A."/>
            <person name="Abolnik C."/>
        </authorList>
    </citation>
    <scope>NUCLEOTIDE SEQUENCE [LARGE SCALE GENOMIC DNA]</scope>
    <source>
        <strain evidence="3">B359_6</strain>
    </source>
</reference>
<feature type="transmembrane region" description="Helical" evidence="1">
    <location>
        <begin position="185"/>
        <end position="209"/>
    </location>
</feature>
<evidence type="ECO:0000313" key="3">
    <source>
        <dbReference type="Proteomes" id="UP000184322"/>
    </source>
</evidence>
<feature type="transmembrane region" description="Helical" evidence="1">
    <location>
        <begin position="281"/>
        <end position="300"/>
    </location>
</feature>
<evidence type="ECO:0000313" key="2">
    <source>
        <dbReference type="EMBL" id="APJ38516.1"/>
    </source>
</evidence>
<keyword evidence="1" id="KW-0812">Transmembrane</keyword>
<sequence>MSRFFNFLNKPNEILNNFFEQKRRKNNFYRILINSVSFSISDIILSSFLIAMYLILKAILTFTPLRIINISFEYIFYIIVAFFLTLIPAMITAFLCDFLSLFISGTIGTYHWVYAITPLLVTLCAFIFFSLLRSKYKWIKLLLPSIVMVLSTLLFAVVLAKQISLIDFEKSTLITISKTFVFTKVSYWVLIIFFILFTLLTISVCLLSFFAHKKQNKKLNYIAISISIVVLIIVVFRWIYGPYAYITFYNYINSMKEPRRFKTIGTDYLIWMYRFMFKSLFTIPIYVLILAPLMVPFAILRDQYYVSNYQNKY</sequence>
<dbReference type="STRING" id="48003.BLA55_02500"/>
<name>A0A1L4FSD8_9BACT</name>
<organism evidence="2 3">
    <name type="scientific">Mycoplasmopsis pullorum</name>
    <dbReference type="NCBI Taxonomy" id="48003"/>
    <lineage>
        <taxon>Bacteria</taxon>
        <taxon>Bacillati</taxon>
        <taxon>Mycoplasmatota</taxon>
        <taxon>Mycoplasmoidales</taxon>
        <taxon>Metamycoplasmataceae</taxon>
        <taxon>Mycoplasmopsis</taxon>
    </lineage>
</organism>
<dbReference type="AlphaFoldDB" id="A0A1L4FSD8"/>
<evidence type="ECO:0008006" key="4">
    <source>
        <dbReference type="Google" id="ProtNLM"/>
    </source>
</evidence>
<feature type="transmembrane region" description="Helical" evidence="1">
    <location>
        <begin position="221"/>
        <end position="240"/>
    </location>
</feature>
<dbReference type="Gene3D" id="1.10.1760.20">
    <property type="match status" value="1"/>
</dbReference>
<proteinExistence type="predicted"/>
<gene>
    <name evidence="2" type="ORF">BLA55_02500</name>
</gene>
<accession>A0A1L4FSD8</accession>
<dbReference type="Proteomes" id="UP000184322">
    <property type="component" value="Chromosome"/>
</dbReference>
<evidence type="ECO:0000256" key="1">
    <source>
        <dbReference type="SAM" id="Phobius"/>
    </source>
</evidence>
<dbReference type="KEGG" id="mpul:BLA55_02500"/>
<keyword evidence="1" id="KW-1133">Transmembrane helix</keyword>
<keyword evidence="3" id="KW-1185">Reference proteome</keyword>
<protein>
    <recommendedName>
        <fullName evidence="4">ECF transporter S component</fullName>
    </recommendedName>
</protein>
<feature type="transmembrane region" description="Helical" evidence="1">
    <location>
        <begin position="43"/>
        <end position="62"/>
    </location>
</feature>
<feature type="transmembrane region" description="Helical" evidence="1">
    <location>
        <begin position="141"/>
        <end position="165"/>
    </location>
</feature>
<feature type="transmembrane region" description="Helical" evidence="1">
    <location>
        <begin position="109"/>
        <end position="129"/>
    </location>
</feature>